<dbReference type="STRING" id="1086013.SAMN05421774_101870"/>
<gene>
    <name evidence="1" type="ORF">SAMN05421774_101870</name>
</gene>
<dbReference type="Gene3D" id="1.20.120.330">
    <property type="entry name" value="Nucleotidyltransferases domain 2"/>
    <property type="match status" value="1"/>
</dbReference>
<dbReference type="EMBL" id="FTOT01000001">
    <property type="protein sequence ID" value="SIS68201.1"/>
    <property type="molecule type" value="Genomic_DNA"/>
</dbReference>
<protein>
    <submittedName>
        <fullName evidence="1">HEPN domain-containing protein</fullName>
    </submittedName>
</protein>
<organism evidence="1 2">
    <name type="scientific">Gemmobacter megaterium</name>
    <dbReference type="NCBI Taxonomy" id="1086013"/>
    <lineage>
        <taxon>Bacteria</taxon>
        <taxon>Pseudomonadati</taxon>
        <taxon>Pseudomonadota</taxon>
        <taxon>Alphaproteobacteria</taxon>
        <taxon>Rhodobacterales</taxon>
        <taxon>Paracoccaceae</taxon>
        <taxon>Gemmobacter</taxon>
    </lineage>
</organism>
<dbReference type="Proteomes" id="UP000186141">
    <property type="component" value="Unassembled WGS sequence"/>
</dbReference>
<accession>A0A1N7L323</accession>
<name>A0A1N7L323_9RHOB</name>
<evidence type="ECO:0000313" key="2">
    <source>
        <dbReference type="Proteomes" id="UP000186141"/>
    </source>
</evidence>
<dbReference type="AlphaFoldDB" id="A0A1N7L323"/>
<proteinExistence type="predicted"/>
<sequence length="180" mass="19929">MTDERAHPGQTVKISPEQQRESGLLFFRSGNQYRKAAIDGAEKYRDPLAAFKEAEGWATIHDPVCNLLGHAAELYLKAFLIAKGVPVTDLAKKPFGHDLGNLCKEAVSRGLVLDAEYAEGLTEFARDYGMAPYTFRYPDIGRRKLNFPDLLIEMIDALRDAAFDTVNQKARSLGTPIGPS</sequence>
<keyword evidence="2" id="KW-1185">Reference proteome</keyword>
<evidence type="ECO:0000313" key="1">
    <source>
        <dbReference type="EMBL" id="SIS68201.1"/>
    </source>
</evidence>
<dbReference type="RefSeq" id="WP_144038867.1">
    <property type="nucleotide sequence ID" value="NZ_BMEH01000001.1"/>
</dbReference>
<dbReference type="OrthoDB" id="7854481at2"/>
<reference evidence="1 2" key="1">
    <citation type="submission" date="2017-01" db="EMBL/GenBank/DDBJ databases">
        <authorList>
            <person name="Mah S.A."/>
            <person name="Swanson W.J."/>
            <person name="Moy G.W."/>
            <person name="Vacquier V.D."/>
        </authorList>
    </citation>
    <scope>NUCLEOTIDE SEQUENCE [LARGE SCALE GENOMIC DNA]</scope>
    <source>
        <strain evidence="1 2">DSM 26375</strain>
    </source>
</reference>